<protein>
    <submittedName>
        <fullName evidence="1">Uncharacterized protein</fullName>
    </submittedName>
</protein>
<evidence type="ECO:0000313" key="1">
    <source>
        <dbReference type="EMBL" id="NDU42775.1"/>
    </source>
</evidence>
<gene>
    <name evidence="1" type="ORF">GL267_09010</name>
</gene>
<sequence>MSTTRRSSAHIITGDEPSNAQVLKRLTLFFDRIYISDIKDEAIINTDEVIEKFSTSTVHWQSRGHYPRVQGYEELYNNYLDGAENAISRQIINKIESKNVKTIDPGTHWLCYSSALSNLDLIKSAAIDASELKPEISIRDTVVQGLEFSMNGETSKYAIPHKDPVDIPNVHEDWNWISRLRVGRALKDIRIAQALNAAPIATDRINSRIVLELAKNQSSCIYPESSMIDFAINAEIVDNEKLESILLNASWKEVLAIRKHILPHVDKTKKYISKKTNIISNNAYANIEDYIEALKTLKEGLSQLHEQEAEAWESLRIGSILKAGGAVGSGTIGTIAIPSIVTLPNLLIGLVSLGLVSVGALTTEIQRLIPARRKVREHPLFFLEKLSAL</sequence>
<organism evidence="1">
    <name type="scientific">Acidithiobacillus ferrianus</name>
    <dbReference type="NCBI Taxonomy" id="2678518"/>
    <lineage>
        <taxon>Bacteria</taxon>
        <taxon>Pseudomonadati</taxon>
        <taxon>Pseudomonadota</taxon>
        <taxon>Acidithiobacillia</taxon>
        <taxon>Acidithiobacillales</taxon>
        <taxon>Acidithiobacillaceae</taxon>
        <taxon>Acidithiobacillus</taxon>
    </lineage>
</organism>
<name>A0A845UBI7_9PROT</name>
<accession>A0A845UBI7</accession>
<dbReference type="RefSeq" id="WP_163098007.1">
    <property type="nucleotide sequence ID" value="NZ_CP127523.1"/>
</dbReference>
<proteinExistence type="predicted"/>
<dbReference type="AlphaFoldDB" id="A0A845UBI7"/>
<comment type="caution">
    <text evidence="1">The sequence shown here is derived from an EMBL/GenBank/DDBJ whole genome shotgun (WGS) entry which is preliminary data.</text>
</comment>
<reference evidence="1" key="1">
    <citation type="submission" date="2019-11" db="EMBL/GenBank/DDBJ databases">
        <title>Acidithiobacillus ferrianus sp. nov.: a facultatively anaerobic and extremely acidophilic chemolithoautotroph.</title>
        <authorList>
            <person name="Norris P.R."/>
            <person name="Falagan C."/>
            <person name="Moya-Beltran A."/>
            <person name="Castro M."/>
            <person name="Quatrini R."/>
            <person name="Johnson D.B."/>
        </authorList>
    </citation>
    <scope>NUCLEOTIDE SEQUENCE [LARGE SCALE GENOMIC DNA]</scope>
    <source>
        <strain evidence="1">MG</strain>
    </source>
</reference>
<dbReference type="EMBL" id="WNJL01000034">
    <property type="protein sequence ID" value="NDU42775.1"/>
    <property type="molecule type" value="Genomic_DNA"/>
</dbReference>